<evidence type="ECO:0000313" key="3">
    <source>
        <dbReference type="Proteomes" id="UP000468735"/>
    </source>
</evidence>
<dbReference type="AlphaFoldDB" id="A0A6H9YHP3"/>
<dbReference type="CDD" id="cd08349">
    <property type="entry name" value="BLMA_like"/>
    <property type="match status" value="1"/>
</dbReference>
<protein>
    <submittedName>
        <fullName evidence="2">VOC family protein</fullName>
    </submittedName>
</protein>
<keyword evidence="1" id="KW-0046">Antibiotic resistance</keyword>
<dbReference type="InterPro" id="IPR029068">
    <property type="entry name" value="Glyas_Bleomycin-R_OHBP_Dase"/>
</dbReference>
<evidence type="ECO:0000313" key="2">
    <source>
        <dbReference type="EMBL" id="KAB2344707.1"/>
    </source>
</evidence>
<name>A0A6H9YHP3_9ACTN</name>
<dbReference type="RefSeq" id="WP_151565075.1">
    <property type="nucleotide sequence ID" value="NZ_WBMT01000015.1"/>
</dbReference>
<organism evidence="2 3">
    <name type="scientific">Actinomadura rudentiformis</name>
    <dbReference type="NCBI Taxonomy" id="359158"/>
    <lineage>
        <taxon>Bacteria</taxon>
        <taxon>Bacillati</taxon>
        <taxon>Actinomycetota</taxon>
        <taxon>Actinomycetes</taxon>
        <taxon>Streptosporangiales</taxon>
        <taxon>Thermomonosporaceae</taxon>
        <taxon>Actinomadura</taxon>
    </lineage>
</organism>
<keyword evidence="3" id="KW-1185">Reference proteome</keyword>
<dbReference type="GO" id="GO:0046677">
    <property type="term" value="P:response to antibiotic"/>
    <property type="evidence" value="ECO:0007669"/>
    <property type="project" value="UniProtKB-KW"/>
</dbReference>
<dbReference type="Gene3D" id="3.10.180.10">
    <property type="entry name" value="2,3-Dihydroxybiphenyl 1,2-Dioxygenase, domain 1"/>
    <property type="match status" value="1"/>
</dbReference>
<accession>A0A6H9YHP3</accession>
<sequence length="238" mass="26436">MGEKTTPIFPCRSIDDCWAFYEALGFELTFRQTRPNPFIAVQRGGIELQFYGLKEHDPNMGLFGCYVMTTDVDALYEAFRGGLKASLGRIPTRGLPRIGRLGDMSYGVRQFLVTDPDGNQMRIGQPTSDDFSHRPAPKDKVGRALHTARLFVNSKEDFDGAAKVLDHLLAADGDSLTAPQRVEVLVLRADVALQLEDLPRAQESVAEIERIELGEEERAAVSDELQRLVDLQAAVRAD</sequence>
<dbReference type="EMBL" id="WBMT01000015">
    <property type="protein sequence ID" value="KAB2344707.1"/>
    <property type="molecule type" value="Genomic_DNA"/>
</dbReference>
<dbReference type="SUPFAM" id="SSF54593">
    <property type="entry name" value="Glyoxalase/Bleomycin resistance protein/Dihydroxybiphenyl dioxygenase"/>
    <property type="match status" value="1"/>
</dbReference>
<reference evidence="2 3" key="1">
    <citation type="submission" date="2019-09" db="EMBL/GenBank/DDBJ databases">
        <title>Actinomadura physcomitrii sp. nov., a novel actinomycete isolated from moss [Physcomitrium sphaericum (Ludw) Fuernr].</title>
        <authorList>
            <person name="Zhuang X."/>
            <person name="Liu C."/>
        </authorList>
    </citation>
    <scope>NUCLEOTIDE SEQUENCE [LARGE SCALE GENOMIC DNA]</scope>
    <source>
        <strain evidence="2 3">HMC1</strain>
    </source>
</reference>
<dbReference type="Proteomes" id="UP000468735">
    <property type="component" value="Unassembled WGS sequence"/>
</dbReference>
<dbReference type="InterPro" id="IPR000335">
    <property type="entry name" value="Bleomycin-R"/>
</dbReference>
<gene>
    <name evidence="2" type="ORF">F8566_29265</name>
</gene>
<proteinExistence type="predicted"/>
<comment type="caution">
    <text evidence="2">The sequence shown here is derived from an EMBL/GenBank/DDBJ whole genome shotgun (WGS) entry which is preliminary data.</text>
</comment>
<evidence type="ECO:0000256" key="1">
    <source>
        <dbReference type="ARBA" id="ARBA00023251"/>
    </source>
</evidence>
<dbReference type="OrthoDB" id="6624781at2"/>